<dbReference type="SUPFAM" id="SSF56784">
    <property type="entry name" value="HAD-like"/>
    <property type="match status" value="1"/>
</dbReference>
<dbReference type="Gene3D" id="3.40.50.1000">
    <property type="entry name" value="HAD superfamily/HAD-like"/>
    <property type="match status" value="1"/>
</dbReference>
<dbReference type="InterPro" id="IPR023214">
    <property type="entry name" value="HAD_sf"/>
</dbReference>
<dbReference type="Gene3D" id="1.10.150.240">
    <property type="entry name" value="Putative phosphatase, domain 2"/>
    <property type="match status" value="1"/>
</dbReference>
<dbReference type="GO" id="GO:0016787">
    <property type="term" value="F:hydrolase activity"/>
    <property type="evidence" value="ECO:0007669"/>
    <property type="project" value="UniProtKB-KW"/>
</dbReference>
<dbReference type="PANTHER" id="PTHR43316:SF8">
    <property type="entry name" value="HAD FAMILY HYDROLASE"/>
    <property type="match status" value="1"/>
</dbReference>
<dbReference type="SFLD" id="SFLDS00003">
    <property type="entry name" value="Haloacid_Dehalogenase"/>
    <property type="match status" value="1"/>
</dbReference>
<dbReference type="CDD" id="cd07515">
    <property type="entry name" value="HAD-like"/>
    <property type="match status" value="1"/>
</dbReference>
<dbReference type="InterPro" id="IPR036412">
    <property type="entry name" value="HAD-like_sf"/>
</dbReference>
<evidence type="ECO:0000256" key="1">
    <source>
        <dbReference type="ARBA" id="ARBA00022801"/>
    </source>
</evidence>
<dbReference type="SFLD" id="SFLDG01129">
    <property type="entry name" value="C1.5:_HAD__Beta-PGM__Phosphata"/>
    <property type="match status" value="1"/>
</dbReference>
<proteinExistence type="predicted"/>
<protein>
    <submittedName>
        <fullName evidence="2">HAD hydrolase-like protein</fullName>
    </submittedName>
</protein>
<dbReference type="Proteomes" id="UP000744980">
    <property type="component" value="Unassembled WGS sequence"/>
</dbReference>
<dbReference type="PANTHER" id="PTHR43316">
    <property type="entry name" value="HYDROLASE, HALOACID DELAHOGENASE-RELATED"/>
    <property type="match status" value="1"/>
</dbReference>
<accession>A0AAW4FY51</accession>
<dbReference type="Pfam" id="PF00702">
    <property type="entry name" value="Hydrolase"/>
    <property type="match status" value="1"/>
</dbReference>
<dbReference type="InterPro" id="IPR023198">
    <property type="entry name" value="PGP-like_dom2"/>
</dbReference>
<gene>
    <name evidence="2" type="ORF">GFB56_37020</name>
</gene>
<sequence length="244" mass="26916">MPDMITTIGFDADDTLWQNEQFYRLTEARFAELLKDHADTESLPARLLAAEKRNLGLYGFGIKGFVLSMVETAVDVTDGRVPSSVIAEILAAGREMLVHPVEPLPHVKETLETLHGTFRLVMITKGDLFDQERKLAASGLGDYFNAVEIVSDKTAATYDRIFTRHGDGPAKSLMVGNSLKSDIVPALEAGSWGIYVPHALTWAFEHHDKPDSHPRFREIADLGGLSDALQTLPDDSAARLNKTR</sequence>
<dbReference type="EMBL" id="WXFA01000082">
    <property type="protein sequence ID" value="MBM3096256.1"/>
    <property type="molecule type" value="Genomic_DNA"/>
</dbReference>
<name>A0AAW4FY51_9HYPH</name>
<keyword evidence="1 2" id="KW-0378">Hydrolase</keyword>
<dbReference type="InterPro" id="IPR051540">
    <property type="entry name" value="S-2-haloacid_dehalogenase"/>
</dbReference>
<reference evidence="2 3" key="1">
    <citation type="submission" date="2020-01" db="EMBL/GenBank/DDBJ databases">
        <title>Draft genome assembly of Ensifer adhaerens T173.</title>
        <authorList>
            <person name="Craig J.E."/>
            <person name="Stinchcombe J.R."/>
        </authorList>
    </citation>
    <scope>NUCLEOTIDE SEQUENCE [LARGE SCALE GENOMIC DNA]</scope>
    <source>
        <strain evidence="2 3">T173</strain>
    </source>
</reference>
<dbReference type="RefSeq" id="WP_057210396.1">
    <property type="nucleotide sequence ID" value="NZ_CP083370.1"/>
</dbReference>
<keyword evidence="3" id="KW-1185">Reference proteome</keyword>
<evidence type="ECO:0000313" key="3">
    <source>
        <dbReference type="Proteomes" id="UP000744980"/>
    </source>
</evidence>
<comment type="caution">
    <text evidence="2">The sequence shown here is derived from an EMBL/GenBank/DDBJ whole genome shotgun (WGS) entry which is preliminary data.</text>
</comment>
<organism evidence="2 3">
    <name type="scientific">Ensifer canadensis</name>
    <dbReference type="NCBI Taxonomy" id="555315"/>
    <lineage>
        <taxon>Bacteria</taxon>
        <taxon>Pseudomonadati</taxon>
        <taxon>Pseudomonadota</taxon>
        <taxon>Alphaproteobacteria</taxon>
        <taxon>Hyphomicrobiales</taxon>
        <taxon>Rhizobiaceae</taxon>
        <taxon>Sinorhizobium/Ensifer group</taxon>
        <taxon>Ensifer</taxon>
    </lineage>
</organism>
<dbReference type="AlphaFoldDB" id="A0AAW4FY51"/>
<evidence type="ECO:0000313" key="2">
    <source>
        <dbReference type="EMBL" id="MBM3096256.1"/>
    </source>
</evidence>